<sequence>MSDATKLHTYYFKHHLNMLESMNIIQMMEKHGWEGYGIFMAVLELLAKQKSFSLTLAQINAWCKRNAIDIRVCKSIITKYEIFVLDENQFYHHDLKADMEGIQDYREMQSRHGKEGGLKSAESRKKKTKLNLIQAVLQPPLQPTLRTLLIPLPKPVK</sequence>
<reference evidence="3" key="1">
    <citation type="submission" date="2022-10" db="EMBL/GenBank/DDBJ databases">
        <title>Comparative genomics and taxonomic characterization of three novel marine species of genus Reichenbachiella exhibiting antioxidant and polysaccharide degradation activities.</title>
        <authorList>
            <person name="Muhammad N."/>
            <person name="Lee Y.-J."/>
            <person name="Ko J."/>
            <person name="Kim S.-G."/>
        </authorList>
    </citation>
    <scope>NUCLEOTIDE SEQUENCE</scope>
    <source>
        <strain evidence="3">Wsw4-B4</strain>
    </source>
</reference>
<evidence type="ECO:0000313" key="4">
    <source>
        <dbReference type="Proteomes" id="UP001062165"/>
    </source>
</evidence>
<keyword evidence="4" id="KW-1185">Reference proteome</keyword>
<evidence type="ECO:0000313" key="3">
    <source>
        <dbReference type="EMBL" id="UXX78011.1"/>
    </source>
</evidence>
<gene>
    <name evidence="2" type="ORF">N7E81_11615</name>
    <name evidence="3" type="ORF">N7E81_11630</name>
</gene>
<dbReference type="EMBL" id="CP106735">
    <property type="protein sequence ID" value="UXX78011.1"/>
    <property type="molecule type" value="Genomic_DNA"/>
</dbReference>
<feature type="domain" description="Lin1244/Lin1753-like N-terminal" evidence="1">
    <location>
        <begin position="11"/>
        <end position="86"/>
    </location>
</feature>
<dbReference type="Proteomes" id="UP001062165">
    <property type="component" value="Chromosome"/>
</dbReference>
<dbReference type="InterPro" id="IPR025400">
    <property type="entry name" value="Lin1244/Lin1753-like_N"/>
</dbReference>
<proteinExistence type="predicted"/>
<evidence type="ECO:0000259" key="1">
    <source>
        <dbReference type="Pfam" id="PF14297"/>
    </source>
</evidence>
<name>A0ABY6CVS6_9BACT</name>
<organism evidence="3 4">
    <name type="scientific">Reichenbachiella carrageenanivorans</name>
    <dbReference type="NCBI Taxonomy" id="2979869"/>
    <lineage>
        <taxon>Bacteria</taxon>
        <taxon>Pseudomonadati</taxon>
        <taxon>Bacteroidota</taxon>
        <taxon>Cytophagia</taxon>
        <taxon>Cytophagales</taxon>
        <taxon>Reichenbachiellaceae</taxon>
        <taxon>Reichenbachiella</taxon>
    </lineage>
</organism>
<dbReference type="Pfam" id="PF14297">
    <property type="entry name" value="Lin1244_N"/>
    <property type="match status" value="1"/>
</dbReference>
<protein>
    <submittedName>
        <fullName evidence="3">DUF4373 domain-containing protein</fullName>
    </submittedName>
</protein>
<accession>A0ABY6CVS6</accession>
<evidence type="ECO:0000313" key="2">
    <source>
        <dbReference type="EMBL" id="UXX78008.1"/>
    </source>
</evidence>
<dbReference type="EMBL" id="CP106735">
    <property type="protein sequence ID" value="UXX78008.1"/>
    <property type="molecule type" value="Genomic_DNA"/>
</dbReference>